<dbReference type="FunFam" id="3.40.50.620:FF:000093">
    <property type="entry name" value="Glutamyl-Q tRNA(Asp) synthetase"/>
    <property type="match status" value="1"/>
</dbReference>
<accession>A0A8I0T4H8</accession>
<dbReference type="RefSeq" id="WP_147390166.1">
    <property type="nucleotide sequence ID" value="NZ_AQHF01000020.1"/>
</dbReference>
<comment type="caution">
    <text evidence="10">The sequence shown here is derived from an EMBL/GenBank/DDBJ whole genome shotgun (WGS) entry which is preliminary data.</text>
</comment>
<evidence type="ECO:0000259" key="9">
    <source>
        <dbReference type="Pfam" id="PF00749"/>
    </source>
</evidence>
<dbReference type="PANTHER" id="PTHR43311">
    <property type="entry name" value="GLUTAMATE--TRNA LIGASE"/>
    <property type="match status" value="1"/>
</dbReference>
<dbReference type="Gene3D" id="3.40.50.620">
    <property type="entry name" value="HUPs"/>
    <property type="match status" value="1"/>
</dbReference>
<dbReference type="GO" id="GO:0004818">
    <property type="term" value="F:glutamate-tRNA ligase activity"/>
    <property type="evidence" value="ECO:0007669"/>
    <property type="project" value="TreeGrafter"/>
</dbReference>
<dbReference type="GO" id="GO:0008270">
    <property type="term" value="F:zinc ion binding"/>
    <property type="evidence" value="ECO:0007669"/>
    <property type="project" value="UniProtKB-UniRule"/>
</dbReference>
<comment type="cofactor">
    <cofactor evidence="7">
        <name>Zn(2+)</name>
        <dbReference type="ChEBI" id="CHEBI:29105"/>
    </cofactor>
    <text evidence="7">Binds 1 zinc ion per subunit.</text>
</comment>
<keyword evidence="2 7" id="KW-0479">Metal-binding</keyword>
<dbReference type="InterPro" id="IPR049940">
    <property type="entry name" value="GluQ/Sye"/>
</dbReference>
<keyword evidence="5 7" id="KW-0067">ATP-binding</keyword>
<dbReference type="GO" id="GO:0005829">
    <property type="term" value="C:cytosol"/>
    <property type="evidence" value="ECO:0007669"/>
    <property type="project" value="TreeGrafter"/>
</dbReference>
<evidence type="ECO:0000256" key="8">
    <source>
        <dbReference type="RuleBase" id="RU363037"/>
    </source>
</evidence>
<feature type="binding site" evidence="7">
    <location>
        <position position="120"/>
    </location>
    <ligand>
        <name>Zn(2+)</name>
        <dbReference type="ChEBI" id="CHEBI:29105"/>
    </ligand>
</feature>
<dbReference type="Proteomes" id="UP000660708">
    <property type="component" value="Unassembled WGS sequence"/>
</dbReference>
<dbReference type="GO" id="GO:0006400">
    <property type="term" value="P:tRNA modification"/>
    <property type="evidence" value="ECO:0007669"/>
    <property type="project" value="InterPro"/>
</dbReference>
<evidence type="ECO:0000313" key="10">
    <source>
        <dbReference type="EMBL" id="MBE0345214.1"/>
    </source>
</evidence>
<feature type="binding site" evidence="7">
    <location>
        <position position="108"/>
    </location>
    <ligand>
        <name>Zn(2+)</name>
        <dbReference type="ChEBI" id="CHEBI:29105"/>
    </ligand>
</feature>
<evidence type="ECO:0000313" key="11">
    <source>
        <dbReference type="Proteomes" id="UP000660708"/>
    </source>
</evidence>
<feature type="domain" description="Glutamyl/glutaminyl-tRNA synthetase class Ib catalytic" evidence="9">
    <location>
        <begin position="12"/>
        <end position="241"/>
    </location>
</feature>
<evidence type="ECO:0000256" key="1">
    <source>
        <dbReference type="ARBA" id="ARBA00022598"/>
    </source>
</evidence>
<sequence length="315" mass="35079">MSPSLKQSGSYRGRFAPSPSGPLHFGSLVAALGSYLDAKANRGQWLVRIEDIDTPRVVSGATENILATLEAYGLYWDEEVVYQSQRHTLYQSYLDELTSNELVYACQCTRKQIKAMGGFYNNHCRDLNLSLQGNALRLQQRFSVTEFNDKIQGAVVIPNAIAHEDYITKRRDGLFAYQLVVVVDDIEQQISHVVRGADLLAPTARQISLFQQLNQSVPEYAHLPLAVAAPGFKLSKQNHAPAIDTHHPLPTLHAALRYLNVPVGSMADYQNIDALLEHAVDVFNLNSIPKVQEIQLNSLENGEFAFRPLFSSTSI</sequence>
<feature type="binding site" evidence="7">
    <location>
        <position position="124"/>
    </location>
    <ligand>
        <name>Zn(2+)</name>
        <dbReference type="ChEBI" id="CHEBI:29105"/>
    </ligand>
</feature>
<dbReference type="HAMAP" id="MF_01428">
    <property type="entry name" value="Glu_Q_tRNA_synth"/>
    <property type="match status" value="1"/>
</dbReference>
<dbReference type="InterPro" id="IPR020058">
    <property type="entry name" value="Glu/Gln-tRNA-synth_Ib_cat-dom"/>
</dbReference>
<feature type="binding site" evidence="7">
    <location>
        <position position="50"/>
    </location>
    <ligand>
        <name>L-glutamate</name>
        <dbReference type="ChEBI" id="CHEBI:29985"/>
    </ligand>
</feature>
<keyword evidence="4 7" id="KW-0862">Zinc</keyword>
<dbReference type="SUPFAM" id="SSF52374">
    <property type="entry name" value="Nucleotidylyl transferase"/>
    <property type="match status" value="1"/>
</dbReference>
<dbReference type="EMBL" id="AQHF01000020">
    <property type="protein sequence ID" value="MBE0345214.1"/>
    <property type="molecule type" value="Genomic_DNA"/>
</dbReference>
<dbReference type="GO" id="GO:0005524">
    <property type="term" value="F:ATP binding"/>
    <property type="evidence" value="ECO:0007669"/>
    <property type="project" value="UniProtKB-KW"/>
</dbReference>
<dbReference type="GO" id="GO:0006424">
    <property type="term" value="P:glutamyl-tRNA aminoacylation"/>
    <property type="evidence" value="ECO:0007669"/>
    <property type="project" value="InterPro"/>
</dbReference>
<dbReference type="AlphaFoldDB" id="A0A8I0T4H8"/>
<keyword evidence="1 7" id="KW-0436">Ligase</keyword>
<proteinExistence type="inferred from homology"/>
<dbReference type="PRINTS" id="PR00987">
    <property type="entry name" value="TRNASYNTHGLU"/>
</dbReference>
<keyword evidence="3 7" id="KW-0547">Nucleotide-binding</keyword>
<keyword evidence="8" id="KW-0648">Protein biosynthesis</keyword>
<comment type="similarity">
    <text evidence="7">Belongs to the class-I aminoacyl-tRNA synthetase family. GluQ subfamily.</text>
</comment>
<dbReference type="Gene3D" id="3.90.800.10">
    <property type="entry name" value="Glutamyl-tRNA Synthetase, Domain 3"/>
    <property type="match status" value="1"/>
</dbReference>
<keyword evidence="11" id="KW-1185">Reference proteome</keyword>
<keyword evidence="6 7" id="KW-0030">Aminoacyl-tRNA synthetase</keyword>
<feature type="binding site" evidence="7">
    <location>
        <position position="236"/>
    </location>
    <ligand>
        <name>ATP</name>
        <dbReference type="ChEBI" id="CHEBI:30616"/>
    </ligand>
</feature>
<feature type="binding site" evidence="7">
    <location>
        <position position="106"/>
    </location>
    <ligand>
        <name>Zn(2+)</name>
        <dbReference type="ChEBI" id="CHEBI:29105"/>
    </ligand>
</feature>
<dbReference type="PANTHER" id="PTHR43311:SF1">
    <property type="entry name" value="GLUTAMYL-Q TRNA(ASP) SYNTHETASE"/>
    <property type="match status" value="1"/>
</dbReference>
<evidence type="ECO:0000256" key="2">
    <source>
        <dbReference type="ARBA" id="ARBA00022723"/>
    </source>
</evidence>
<comment type="function">
    <text evidence="7">Catalyzes the tRNA-independent activation of glutamate in presence of ATP and the subsequent transfer of glutamate onto a tRNA(Asp). Glutamate is transferred on the 2-amino-5-(4,5-dihydroxy-2-cyclopenten-1-yl) moiety of the queuosine in the wobble position of the QUC anticodon.</text>
</comment>
<dbReference type="NCBIfam" id="TIGR03838">
    <property type="entry name" value="queuosine_YadB"/>
    <property type="match status" value="1"/>
</dbReference>
<protein>
    <recommendedName>
        <fullName evidence="7">Glutamyl-Q tRNA(Asp) synthetase</fullName>
        <shortName evidence="7">Glu-Q-RSs</shortName>
        <ecNumber evidence="7">6.1.1.-</ecNumber>
    </recommendedName>
</protein>
<evidence type="ECO:0000256" key="5">
    <source>
        <dbReference type="ARBA" id="ARBA00022840"/>
    </source>
</evidence>
<evidence type="ECO:0000256" key="7">
    <source>
        <dbReference type="HAMAP-Rule" id="MF_01428"/>
    </source>
</evidence>
<dbReference type="Pfam" id="PF00749">
    <property type="entry name" value="tRNA-synt_1c"/>
    <property type="match status" value="1"/>
</dbReference>
<name>A0A8I0T4H8_9GAMM</name>
<gene>
    <name evidence="7 10" type="primary">gluQ</name>
    <name evidence="10" type="ORF">PPEP_a0039</name>
</gene>
<evidence type="ECO:0000256" key="4">
    <source>
        <dbReference type="ARBA" id="ARBA00022833"/>
    </source>
</evidence>
<organism evidence="10 11">
    <name type="scientific">Pseudoalteromonas peptidolytica F12-50-A1</name>
    <dbReference type="NCBI Taxonomy" id="1315280"/>
    <lineage>
        <taxon>Bacteria</taxon>
        <taxon>Pseudomonadati</taxon>
        <taxon>Pseudomonadota</taxon>
        <taxon>Gammaproteobacteria</taxon>
        <taxon>Alteromonadales</taxon>
        <taxon>Pseudoalteromonadaceae</taxon>
        <taxon>Pseudoalteromonas</taxon>
    </lineage>
</organism>
<evidence type="ECO:0000256" key="3">
    <source>
        <dbReference type="ARBA" id="ARBA00022741"/>
    </source>
</evidence>
<dbReference type="EC" id="6.1.1.-" evidence="7"/>
<feature type="short sequence motif" description="'KMSKS' region" evidence="7">
    <location>
        <begin position="233"/>
        <end position="237"/>
    </location>
</feature>
<reference evidence="10 11" key="1">
    <citation type="submission" date="2015-06" db="EMBL/GenBank/DDBJ databases">
        <title>Genome sequence of Pseudoalteromonas peptidolytica.</title>
        <authorList>
            <person name="Xie B.-B."/>
            <person name="Rong J.-C."/>
            <person name="Qin Q.-L."/>
            <person name="Zhang Y.-Z."/>
        </authorList>
    </citation>
    <scope>NUCLEOTIDE SEQUENCE [LARGE SCALE GENOMIC DNA]</scope>
    <source>
        <strain evidence="10 11">F12-50-A1</strain>
    </source>
</reference>
<dbReference type="NCBIfam" id="NF004314">
    <property type="entry name" value="PRK05710.1-3"/>
    <property type="match status" value="1"/>
</dbReference>
<evidence type="ECO:0000256" key="6">
    <source>
        <dbReference type="ARBA" id="ARBA00023146"/>
    </source>
</evidence>
<dbReference type="InterPro" id="IPR022380">
    <property type="entry name" value="Glu-Q_tRNA(Asp)_Synthase"/>
</dbReference>
<feature type="binding site" evidence="7">
    <location>
        <begin position="14"/>
        <end position="18"/>
    </location>
    <ligand>
        <name>L-glutamate</name>
        <dbReference type="ChEBI" id="CHEBI:29985"/>
    </ligand>
</feature>
<feature type="binding site" evidence="7">
    <location>
        <position position="177"/>
    </location>
    <ligand>
        <name>L-glutamate</name>
        <dbReference type="ChEBI" id="CHEBI:29985"/>
    </ligand>
</feature>
<feature type="binding site" evidence="7">
    <location>
        <position position="195"/>
    </location>
    <ligand>
        <name>L-glutamate</name>
        <dbReference type="ChEBI" id="CHEBI:29985"/>
    </ligand>
</feature>
<dbReference type="InterPro" id="IPR000924">
    <property type="entry name" value="Glu/Gln-tRNA-synth"/>
</dbReference>
<dbReference type="InterPro" id="IPR014729">
    <property type="entry name" value="Rossmann-like_a/b/a_fold"/>
</dbReference>
<feature type="short sequence motif" description="'HIGH' region" evidence="7">
    <location>
        <begin position="17"/>
        <end position="27"/>
    </location>
</feature>